<feature type="chain" id="PRO_5004795129" description="Abnormal spindle-like microcephaly-associated protein ASH domain-containing protein" evidence="1">
    <location>
        <begin position="32"/>
        <end position="682"/>
    </location>
</feature>
<dbReference type="PROSITE" id="PS51257">
    <property type="entry name" value="PROKAR_LIPOPROTEIN"/>
    <property type="match status" value="1"/>
</dbReference>
<dbReference type="PATRIC" id="fig|861299.3.peg.4203"/>
<dbReference type="HOGENOM" id="CLU_403219_0_0_0"/>
<evidence type="ECO:0008006" key="4">
    <source>
        <dbReference type="Google" id="ProtNLM"/>
    </source>
</evidence>
<dbReference type="STRING" id="861299.J421_4147"/>
<name>W0RKU6_9BACT</name>
<sequence>MRTTTIRPRRRAARLSALVGTALSLAALALAACADRSSTAPLPAERALQPSAPSAQRGALSGIDCGCSKTGPYVAPKAGKAIAVDSTGASPNGVYKVTATPIGTTINLRITKGTTDIAQYTVPLNAKWGFSPDDQRFVYHYTLGTAPSTTQNIFLYNLAKSVSTPVWQTAVATAPSRIVFSPNGRYLLHALTSSANYTTFSVVDALSGVVRYQSAFAFTVPAGTAKDTVGMATWGFSPDAQDRTFAWAFITGSNSAQWNAVNLTEPQSSALVFSEASVTPGTWSFSPCGDMLGVVRQTSASFVSVRVIQTRDGVEPHTGATYNGTTATVRTSTTDHIGQVNGVDQSAITANTASGPCIVVPQLSALTLTPTSLQGGADCTGKVTLTSAAPSGGTVVTLKSSNTAVATVPASITVPMGSTTASFTIHTNAVSTANTVTITGTATVAKSAALAVNPPPPAVRAISINPSTGLGFGDQLLGTTSGAKPVTLTNSGNTALAISDISTSADFGKSTDCPLAPTPFAVGATCTAYVTFSPSAAGARSGTLVVTSDATASPQSIPLSGNGITPFVSASVVPGSIGFGTLYLGTTTSGRIVKVTSNGNMPLVITAVTLGGTNPWDFGVWDDGCSGATLAPNTSCTFAVTFEPLAAGTRTATVTIAHNAPGSPSSVALSGAGVKPPGGYIP</sequence>
<dbReference type="AlphaFoldDB" id="W0RKU6"/>
<dbReference type="SUPFAM" id="SSF82171">
    <property type="entry name" value="DPP6 N-terminal domain-like"/>
    <property type="match status" value="1"/>
</dbReference>
<dbReference type="eggNOG" id="COG2319">
    <property type="taxonomic scope" value="Bacteria"/>
</dbReference>
<dbReference type="Gene3D" id="2.60.40.10">
    <property type="entry name" value="Immunoglobulins"/>
    <property type="match status" value="2"/>
</dbReference>
<keyword evidence="1" id="KW-0732">Signal</keyword>
<dbReference type="InterPro" id="IPR013783">
    <property type="entry name" value="Ig-like_fold"/>
</dbReference>
<evidence type="ECO:0000313" key="2">
    <source>
        <dbReference type="EMBL" id="AHG91684.1"/>
    </source>
</evidence>
<dbReference type="NCBIfam" id="NF012200">
    <property type="entry name" value="choice_anch_D"/>
    <property type="match status" value="2"/>
</dbReference>
<dbReference type="OrthoDB" id="8767749at2"/>
<dbReference type="EMBL" id="CP007128">
    <property type="protein sequence ID" value="AHG91684.1"/>
    <property type="molecule type" value="Genomic_DNA"/>
</dbReference>
<dbReference type="KEGG" id="gba:J421_4147"/>
<dbReference type="eggNOG" id="COG4409">
    <property type="taxonomic scope" value="Bacteria"/>
</dbReference>
<dbReference type="RefSeq" id="WP_025413127.1">
    <property type="nucleotide sequence ID" value="NZ_CP007128.1"/>
</dbReference>
<evidence type="ECO:0000313" key="3">
    <source>
        <dbReference type="Proteomes" id="UP000019151"/>
    </source>
</evidence>
<reference evidence="2 3" key="1">
    <citation type="journal article" date="2014" name="Genome Announc.">
        <title>Genome Sequence and Methylome of Soil Bacterium Gemmatirosa kalamazoonensis KBS708T, a Member of the Rarely Cultivated Gemmatimonadetes Phylum.</title>
        <authorList>
            <person name="Debruyn J.M."/>
            <person name="Radosevich M."/>
            <person name="Wommack K.E."/>
            <person name="Polson S.W."/>
            <person name="Hauser L.J."/>
            <person name="Fawaz M.N."/>
            <person name="Korlach J."/>
            <person name="Tsai Y.C."/>
        </authorList>
    </citation>
    <scope>NUCLEOTIDE SEQUENCE [LARGE SCALE GENOMIC DNA]</scope>
    <source>
        <strain evidence="2 3">KBS708</strain>
    </source>
</reference>
<gene>
    <name evidence="2" type="ORF">J421_4147</name>
</gene>
<dbReference type="InParanoid" id="W0RKU6"/>
<protein>
    <recommendedName>
        <fullName evidence="4">Abnormal spindle-like microcephaly-associated protein ASH domain-containing protein</fullName>
    </recommendedName>
</protein>
<dbReference type="Proteomes" id="UP000019151">
    <property type="component" value="Chromosome"/>
</dbReference>
<organism evidence="2 3">
    <name type="scientific">Gemmatirosa kalamazoonensis</name>
    <dbReference type="NCBI Taxonomy" id="861299"/>
    <lineage>
        <taxon>Bacteria</taxon>
        <taxon>Pseudomonadati</taxon>
        <taxon>Gemmatimonadota</taxon>
        <taxon>Gemmatimonadia</taxon>
        <taxon>Gemmatimonadales</taxon>
        <taxon>Gemmatimonadaceae</taxon>
        <taxon>Gemmatirosa</taxon>
    </lineage>
</organism>
<evidence type="ECO:0000256" key="1">
    <source>
        <dbReference type="SAM" id="SignalP"/>
    </source>
</evidence>
<accession>W0RKU6</accession>
<keyword evidence="3" id="KW-1185">Reference proteome</keyword>
<feature type="signal peptide" evidence="1">
    <location>
        <begin position="1"/>
        <end position="31"/>
    </location>
</feature>
<proteinExistence type="predicted"/>